<comment type="similarity">
    <text evidence="6">Belongs to the nlpA lipoprotein family.</text>
</comment>
<dbReference type="InterPro" id="IPR004872">
    <property type="entry name" value="Lipoprotein_NlpA"/>
</dbReference>
<evidence type="ECO:0000256" key="3">
    <source>
        <dbReference type="ARBA" id="ARBA00023136"/>
    </source>
</evidence>
<keyword evidence="3" id="KW-0472">Membrane</keyword>
<dbReference type="AlphaFoldDB" id="A0A2S5GAP7"/>
<evidence type="ECO:0000256" key="1">
    <source>
        <dbReference type="ARBA" id="ARBA00004635"/>
    </source>
</evidence>
<dbReference type="GO" id="GO:0016020">
    <property type="term" value="C:membrane"/>
    <property type="evidence" value="ECO:0007669"/>
    <property type="project" value="UniProtKB-SubCell"/>
</dbReference>
<feature type="lipid moiety-binding region" description="S-diacylglycerol cysteine" evidence="7">
    <location>
        <position position="20"/>
    </location>
</feature>
<evidence type="ECO:0000256" key="5">
    <source>
        <dbReference type="ARBA" id="ARBA00023288"/>
    </source>
</evidence>
<keyword evidence="4" id="KW-0564">Palmitate</keyword>
<dbReference type="EMBL" id="PREZ01000004">
    <property type="protein sequence ID" value="PPA70107.1"/>
    <property type="molecule type" value="Genomic_DNA"/>
</dbReference>
<keyword evidence="2 8" id="KW-0732">Signal</keyword>
<organism evidence="9 10">
    <name type="scientific">Jeotgalibacillus proteolyticus</name>
    <dbReference type="NCBI Taxonomy" id="2082395"/>
    <lineage>
        <taxon>Bacteria</taxon>
        <taxon>Bacillati</taxon>
        <taxon>Bacillota</taxon>
        <taxon>Bacilli</taxon>
        <taxon>Bacillales</taxon>
        <taxon>Caryophanaceae</taxon>
        <taxon>Jeotgalibacillus</taxon>
    </lineage>
</organism>
<evidence type="ECO:0000256" key="6">
    <source>
        <dbReference type="PIRNR" id="PIRNR002854"/>
    </source>
</evidence>
<evidence type="ECO:0000256" key="4">
    <source>
        <dbReference type="ARBA" id="ARBA00023139"/>
    </source>
</evidence>
<protein>
    <recommendedName>
        <fullName evidence="6">Lipoprotein</fullName>
    </recommendedName>
</protein>
<sequence>MKKWLTGTISAASILVLAACGSSEEEASISGELDPDNPVELTVGASNVPHGEILEEAQPLLLEEGIDLKIETYQDYILPNTDLDSGDIDANYFQHVPYLDSVLAEEGNDYDFVSAGAIHVEPIAVYSQKYDSLDELPDGATILMRNAVGEHGRILSVFEKEGLIKLDPEVDKVTASFDDIVENPKNLNFEADYEASLLVQLYENNEGDAVVINSNYAIDAGISPVNDSIALESQDSPYGNIITVRSGDEDTEVIQKLVEVLRSEEIQTFIEERYEGSVIPVSGE</sequence>
<dbReference type="Proteomes" id="UP000239047">
    <property type="component" value="Unassembled WGS sequence"/>
</dbReference>
<evidence type="ECO:0000256" key="7">
    <source>
        <dbReference type="PIRSR" id="PIRSR002854-1"/>
    </source>
</evidence>
<dbReference type="RefSeq" id="WP_104058056.1">
    <property type="nucleotide sequence ID" value="NZ_PREZ01000004.1"/>
</dbReference>
<comment type="subcellular location">
    <subcellularLocation>
        <location evidence="1">Membrane</location>
        <topology evidence="1">Lipid-anchor</topology>
    </subcellularLocation>
</comment>
<evidence type="ECO:0000256" key="2">
    <source>
        <dbReference type="ARBA" id="ARBA00022729"/>
    </source>
</evidence>
<dbReference type="OrthoDB" id="9812878at2"/>
<dbReference type="PANTHER" id="PTHR30429:SF0">
    <property type="entry name" value="METHIONINE-BINDING LIPOPROTEIN METQ"/>
    <property type="match status" value="1"/>
</dbReference>
<dbReference type="Pfam" id="PF03180">
    <property type="entry name" value="Lipoprotein_9"/>
    <property type="match status" value="1"/>
</dbReference>
<gene>
    <name evidence="9" type="ORF">C4B60_10980</name>
</gene>
<accession>A0A2S5GAP7</accession>
<proteinExistence type="inferred from homology"/>
<dbReference type="SUPFAM" id="SSF53850">
    <property type="entry name" value="Periplasmic binding protein-like II"/>
    <property type="match status" value="1"/>
</dbReference>
<dbReference type="PIRSF" id="PIRSF002854">
    <property type="entry name" value="MetQ"/>
    <property type="match status" value="1"/>
</dbReference>
<feature type="signal peptide" evidence="8">
    <location>
        <begin position="1"/>
        <end position="18"/>
    </location>
</feature>
<name>A0A2S5GAP7_9BACL</name>
<dbReference type="PANTHER" id="PTHR30429">
    <property type="entry name" value="D-METHIONINE-BINDING LIPOPROTEIN METQ"/>
    <property type="match status" value="1"/>
</dbReference>
<dbReference type="PROSITE" id="PS51257">
    <property type="entry name" value="PROKAR_LIPOPROTEIN"/>
    <property type="match status" value="1"/>
</dbReference>
<feature type="chain" id="PRO_5039598484" description="Lipoprotein" evidence="8">
    <location>
        <begin position="19"/>
        <end position="284"/>
    </location>
</feature>
<keyword evidence="10" id="KW-1185">Reference proteome</keyword>
<keyword evidence="5 6" id="KW-0449">Lipoprotein</keyword>
<evidence type="ECO:0000313" key="9">
    <source>
        <dbReference type="EMBL" id="PPA70107.1"/>
    </source>
</evidence>
<evidence type="ECO:0000313" key="10">
    <source>
        <dbReference type="Proteomes" id="UP000239047"/>
    </source>
</evidence>
<evidence type="ECO:0000256" key="8">
    <source>
        <dbReference type="SAM" id="SignalP"/>
    </source>
</evidence>
<reference evidence="9 10" key="1">
    <citation type="submission" date="2018-02" db="EMBL/GenBank/DDBJ databases">
        <title>Jeotgalibacillus proteolyticum sp. nov. a protease producing bacterium isolated from ocean sediments of Laizhou Bay.</title>
        <authorList>
            <person name="Li Y."/>
        </authorList>
    </citation>
    <scope>NUCLEOTIDE SEQUENCE [LARGE SCALE GENOMIC DNA]</scope>
    <source>
        <strain evidence="9 10">22-7</strain>
    </source>
</reference>
<comment type="caution">
    <text evidence="9">The sequence shown here is derived from an EMBL/GenBank/DDBJ whole genome shotgun (WGS) entry which is preliminary data.</text>
</comment>
<dbReference type="Gene3D" id="3.40.190.10">
    <property type="entry name" value="Periplasmic binding protein-like II"/>
    <property type="match status" value="2"/>
</dbReference>